<dbReference type="Pfam" id="PF01648">
    <property type="entry name" value="ACPS"/>
    <property type="match status" value="1"/>
</dbReference>
<gene>
    <name evidence="5" type="ORF">G5B17_19765</name>
</gene>
<feature type="domain" description="4'-phosphopantetheinyl transferase" evidence="3">
    <location>
        <begin position="102"/>
        <end position="177"/>
    </location>
</feature>
<dbReference type="InterPro" id="IPR050559">
    <property type="entry name" value="P-Pant_transferase_sf"/>
</dbReference>
<dbReference type="EMBL" id="JAAITS010000089">
    <property type="protein sequence ID" value="NSG87584.1"/>
    <property type="molecule type" value="Genomic_DNA"/>
</dbReference>
<name>A0ABX2HBK5_9FIRM</name>
<evidence type="ECO:0000313" key="6">
    <source>
        <dbReference type="Proteomes" id="UP001644719"/>
    </source>
</evidence>
<dbReference type="SUPFAM" id="SSF56214">
    <property type="entry name" value="4'-phosphopantetheinyl transferase"/>
    <property type="match status" value="2"/>
</dbReference>
<dbReference type="InterPro" id="IPR008278">
    <property type="entry name" value="4-PPantetheinyl_Trfase_dom"/>
</dbReference>
<keyword evidence="2 5" id="KW-0808">Transferase</keyword>
<dbReference type="Gene3D" id="3.90.470.20">
    <property type="entry name" value="4'-phosphopantetheinyl transferase domain"/>
    <property type="match status" value="2"/>
</dbReference>
<dbReference type="RefSeq" id="WP_173770387.1">
    <property type="nucleotide sequence ID" value="NZ_JAAITS010000089.1"/>
</dbReference>
<dbReference type="PANTHER" id="PTHR12215">
    <property type="entry name" value="PHOSPHOPANTETHEINE TRANSFERASE"/>
    <property type="match status" value="1"/>
</dbReference>
<accession>A0ABX2HBK5</accession>
<dbReference type="InterPro" id="IPR055066">
    <property type="entry name" value="AASDHPPT_N"/>
</dbReference>
<dbReference type="Proteomes" id="UP001644719">
    <property type="component" value="Unassembled WGS sequence"/>
</dbReference>
<reference evidence="5 6" key="1">
    <citation type="journal article" date="2020" name="Cell Host Microbe">
        <title>Functional and Genomic Variation between Human-Derived Isolates of Lachnospiraceae Reveals Inter- and Intra-Species Diversity.</title>
        <authorList>
            <person name="Sorbara M.T."/>
            <person name="Littmann E.R."/>
            <person name="Fontana E."/>
            <person name="Moody T.U."/>
            <person name="Kohout C.E."/>
            <person name="Gjonbalaj M."/>
            <person name="Eaton V."/>
            <person name="Seok R."/>
            <person name="Leiner I.M."/>
            <person name="Pamer E.G."/>
        </authorList>
    </citation>
    <scope>NUCLEOTIDE SEQUENCE [LARGE SCALE GENOMIC DNA]</scope>
    <source>
        <strain evidence="5 6">MSK.17.74</strain>
    </source>
</reference>
<protein>
    <submittedName>
        <fullName evidence="5">4'-phosphopantetheinyl transferase superfamily protein</fullName>
    </submittedName>
</protein>
<dbReference type="Pfam" id="PF22624">
    <property type="entry name" value="AASDHPPT_N"/>
    <property type="match status" value="1"/>
</dbReference>
<dbReference type="PANTHER" id="PTHR12215:SF10">
    <property type="entry name" value="L-AMINOADIPATE-SEMIALDEHYDE DEHYDROGENASE-PHOSPHOPANTETHEINYL TRANSFERASE"/>
    <property type="match status" value="1"/>
</dbReference>
<comment type="similarity">
    <text evidence="1">Belongs to the P-Pant transferase superfamily. Gsp/Sfp/HetI/AcpT family.</text>
</comment>
<evidence type="ECO:0000313" key="5">
    <source>
        <dbReference type="EMBL" id="NSG87584.1"/>
    </source>
</evidence>
<evidence type="ECO:0000256" key="1">
    <source>
        <dbReference type="ARBA" id="ARBA00010990"/>
    </source>
</evidence>
<evidence type="ECO:0000259" key="4">
    <source>
        <dbReference type="Pfam" id="PF22624"/>
    </source>
</evidence>
<feature type="domain" description="4'-phosphopantetheinyl transferase N-terminal" evidence="4">
    <location>
        <begin position="19"/>
        <end position="96"/>
    </location>
</feature>
<dbReference type="InterPro" id="IPR037143">
    <property type="entry name" value="4-PPantetheinyl_Trfase_dom_sf"/>
</dbReference>
<sequence length="206" mass="23868">MIYLFQELDLISNELLHQIIFSMPVARREYVLHFKQPEDQKRSALAWLLLCYGLKQEYGFREIPDFQKTSSGKPFFRGENMPFFNLSHSGNFVGCALHDREIGLDIQTLTEPRESLIRRVCTQEELIFLKSPQDFCRIWAMKESAVKLTGEGITGNFREILTLHPDMHTHTIPLENGTGFLAYSIYDESKLPVRVLSARELAEELL</sequence>
<organism evidence="5 6">
    <name type="scientific">Blautia faecis</name>
    <dbReference type="NCBI Taxonomy" id="871665"/>
    <lineage>
        <taxon>Bacteria</taxon>
        <taxon>Bacillati</taxon>
        <taxon>Bacillota</taxon>
        <taxon>Clostridia</taxon>
        <taxon>Lachnospirales</taxon>
        <taxon>Lachnospiraceae</taxon>
        <taxon>Blautia</taxon>
    </lineage>
</organism>
<dbReference type="GO" id="GO:0016740">
    <property type="term" value="F:transferase activity"/>
    <property type="evidence" value="ECO:0007669"/>
    <property type="project" value="UniProtKB-KW"/>
</dbReference>
<evidence type="ECO:0000259" key="3">
    <source>
        <dbReference type="Pfam" id="PF01648"/>
    </source>
</evidence>
<comment type="caution">
    <text evidence="5">The sequence shown here is derived from an EMBL/GenBank/DDBJ whole genome shotgun (WGS) entry which is preliminary data.</text>
</comment>
<evidence type="ECO:0000256" key="2">
    <source>
        <dbReference type="ARBA" id="ARBA00022679"/>
    </source>
</evidence>
<proteinExistence type="inferred from homology"/>
<keyword evidence="6" id="KW-1185">Reference proteome</keyword>